<feature type="transmembrane region" description="Helical" evidence="1">
    <location>
        <begin position="65"/>
        <end position="88"/>
    </location>
</feature>
<protein>
    <submittedName>
        <fullName evidence="2">ABC transporter, permease protein, putative</fullName>
    </submittedName>
</protein>
<dbReference type="eggNOG" id="COG1277">
    <property type="taxonomic scope" value="Bacteria"/>
</dbReference>
<evidence type="ECO:0000313" key="3">
    <source>
        <dbReference type="Proteomes" id="UP000001962"/>
    </source>
</evidence>
<keyword evidence="1" id="KW-0812">Transmembrane</keyword>
<keyword evidence="1" id="KW-1133">Transmembrane helix</keyword>
<accession>Q0A5A1</accession>
<dbReference type="GO" id="GO:0140359">
    <property type="term" value="F:ABC-type transporter activity"/>
    <property type="evidence" value="ECO:0007669"/>
    <property type="project" value="InterPro"/>
</dbReference>
<proteinExistence type="predicted"/>
<dbReference type="GO" id="GO:0005886">
    <property type="term" value="C:plasma membrane"/>
    <property type="evidence" value="ECO:0007669"/>
    <property type="project" value="UniProtKB-SubCell"/>
</dbReference>
<dbReference type="PANTHER" id="PTHR43471">
    <property type="entry name" value="ABC TRANSPORTER PERMEASE"/>
    <property type="match status" value="1"/>
</dbReference>
<feature type="transmembrane region" description="Helical" evidence="1">
    <location>
        <begin position="225"/>
        <end position="241"/>
    </location>
</feature>
<organism evidence="2 3">
    <name type="scientific">Alkalilimnicola ehrlichii (strain ATCC BAA-1101 / DSM 17681 / MLHE-1)</name>
    <dbReference type="NCBI Taxonomy" id="187272"/>
    <lineage>
        <taxon>Bacteria</taxon>
        <taxon>Pseudomonadati</taxon>
        <taxon>Pseudomonadota</taxon>
        <taxon>Gammaproteobacteria</taxon>
        <taxon>Chromatiales</taxon>
        <taxon>Ectothiorhodospiraceae</taxon>
        <taxon>Alkalilimnicola</taxon>
    </lineage>
</organism>
<dbReference type="KEGG" id="aeh:Mlg_2646"/>
<dbReference type="RefSeq" id="WP_011630379.1">
    <property type="nucleotide sequence ID" value="NC_008340.1"/>
</dbReference>
<dbReference type="EMBL" id="CP000453">
    <property type="protein sequence ID" value="ABI57986.1"/>
    <property type="molecule type" value="Genomic_DNA"/>
</dbReference>
<keyword evidence="1" id="KW-0472">Membrane</keyword>
<feature type="transmembrane region" description="Helical" evidence="1">
    <location>
        <begin position="174"/>
        <end position="192"/>
    </location>
</feature>
<keyword evidence="3" id="KW-1185">Reference proteome</keyword>
<feature type="transmembrane region" description="Helical" evidence="1">
    <location>
        <begin position="118"/>
        <end position="138"/>
    </location>
</feature>
<feature type="transmembrane region" description="Helical" evidence="1">
    <location>
        <begin position="12"/>
        <end position="34"/>
    </location>
</feature>
<dbReference type="OrthoDB" id="9794512at2"/>
<name>Q0A5A1_ALKEH</name>
<evidence type="ECO:0000313" key="2">
    <source>
        <dbReference type="EMBL" id="ABI57986.1"/>
    </source>
</evidence>
<evidence type="ECO:0000256" key="1">
    <source>
        <dbReference type="SAM" id="Phobius"/>
    </source>
</evidence>
<gene>
    <name evidence="2" type="ordered locus">Mlg_2646</name>
</gene>
<sequence length="250" mass="26441">MIALMQRELRALLGSPLFWGTAAIAQLILGWWFLSLVDRFRDHYQGLLTRTDSALGVTDLVVQPYFGSFVLLVLLILVVSVLAMGALADERRSGSLPLLLSAPINSGAIVLGKYLGRLLPLTLIIALWSVMPVSLRLFTDVDPGVLAAAVLGLWLMGAALLAVGVFLSTLTAQPGLAAANTFGFALLLMLVGQGTGLEAGDAVLTGIGLVTHYEPLVTGRVGTDALAYFGLLLVGSLLFATRRVDALRLS</sequence>
<dbReference type="AlphaFoldDB" id="Q0A5A1"/>
<dbReference type="Pfam" id="PF12679">
    <property type="entry name" value="ABC2_membrane_2"/>
    <property type="match status" value="1"/>
</dbReference>
<feature type="transmembrane region" description="Helical" evidence="1">
    <location>
        <begin position="144"/>
        <end position="167"/>
    </location>
</feature>
<reference evidence="3" key="1">
    <citation type="submission" date="2006-08" db="EMBL/GenBank/DDBJ databases">
        <title>Complete sequence of Alkalilimnicola ehrilichei MLHE-1.</title>
        <authorList>
            <person name="Copeland A."/>
            <person name="Lucas S."/>
            <person name="Lapidus A."/>
            <person name="Barry K."/>
            <person name="Detter J.C."/>
            <person name="Glavina del Rio T."/>
            <person name="Hammon N."/>
            <person name="Israni S."/>
            <person name="Dalin E."/>
            <person name="Tice H."/>
            <person name="Pitluck S."/>
            <person name="Sims D."/>
            <person name="Brettin T."/>
            <person name="Bruce D."/>
            <person name="Han C."/>
            <person name="Tapia R."/>
            <person name="Gilna P."/>
            <person name="Schmutz J."/>
            <person name="Larimer F."/>
            <person name="Land M."/>
            <person name="Hauser L."/>
            <person name="Kyrpides N."/>
            <person name="Mikhailova N."/>
            <person name="Oremland R.S."/>
            <person name="Hoeft S.E."/>
            <person name="Switzer-Blum J."/>
            <person name="Kulp T."/>
            <person name="King G."/>
            <person name="Tabita R."/>
            <person name="Witte B."/>
            <person name="Santini J.M."/>
            <person name="Basu P."/>
            <person name="Hollibaugh J.T."/>
            <person name="Xie G."/>
            <person name="Stolz J.F."/>
            <person name="Richardson P."/>
        </authorList>
    </citation>
    <scope>NUCLEOTIDE SEQUENCE [LARGE SCALE GENOMIC DNA]</scope>
    <source>
        <strain evidence="3">ATCC BAA-1101 / DSM 17681 / MLHE-1</strain>
    </source>
</reference>
<dbReference type="HOGENOM" id="CLU_081003_1_0_6"/>
<dbReference type="Proteomes" id="UP000001962">
    <property type="component" value="Chromosome"/>
</dbReference>